<dbReference type="Gene3D" id="3.40.50.150">
    <property type="entry name" value="Vaccinia Virus protein VP39"/>
    <property type="match status" value="1"/>
</dbReference>
<name>A0A2L2BNS6_9MICO</name>
<reference evidence="3 4" key="1">
    <citation type="submission" date="2018-02" db="EMBL/GenBank/DDBJ databases">
        <title>Complete genome of the streamlined marine actinobacterium Pontimonas salivibrio CL-TW6 adapted to coastal planktonic lifestype.</title>
        <authorList>
            <person name="Cho B.C."/>
            <person name="Hardies S.C."/>
            <person name="Jang G.I."/>
            <person name="Hwang C.Y."/>
        </authorList>
    </citation>
    <scope>NUCLEOTIDE SEQUENCE [LARGE SCALE GENOMIC DNA]</scope>
    <source>
        <strain evidence="3 4">CL-TW6</strain>
    </source>
</reference>
<dbReference type="NCBIfam" id="NF037959">
    <property type="entry name" value="MFS_SpdSyn"/>
    <property type="match status" value="1"/>
</dbReference>
<dbReference type="Proteomes" id="UP000243077">
    <property type="component" value="Chromosome"/>
</dbReference>
<proteinExistence type="predicted"/>
<evidence type="ECO:0000256" key="1">
    <source>
        <dbReference type="ARBA" id="ARBA00023115"/>
    </source>
</evidence>
<protein>
    <submittedName>
        <fullName evidence="3">Spermidine/spermine synthase</fullName>
        <ecNumber evidence="3">1.5.3.16</ecNumber>
    </submittedName>
</protein>
<accession>A0A2L2BNS6</accession>
<sequence length="289" mass="31489">MPTPTAYPEVILEHSGYTAQLIPDRYVPGGFVLSVDGVAQSQVTPGRPELLTFEYIRRIGNLIDLLAPAGQPLSALHLGAGALTLPRYLAHTRPGSRSQVIEWEKNLIDFVREHLPWDSRWSIRVRYGDARDVVATLPAGLHGALDLIVVDLFSGNQTPSHLTTKEFYALLVPLLRPTGVIALNLVDGRGSSFAKAQAVTLRSLFGFVGAYGEAGVVRGRRFGNMVMVATRDSTEPDWWPELIRRGPHPTGSLAGEKLERFSHGVPPQLDAQPMESPTLSQAFLPGASD</sequence>
<evidence type="ECO:0000256" key="2">
    <source>
        <dbReference type="SAM" id="MobiDB-lite"/>
    </source>
</evidence>
<feature type="region of interest" description="Disordered" evidence="2">
    <location>
        <begin position="264"/>
        <end position="289"/>
    </location>
</feature>
<evidence type="ECO:0000313" key="4">
    <source>
        <dbReference type="Proteomes" id="UP000243077"/>
    </source>
</evidence>
<dbReference type="EMBL" id="CP026923">
    <property type="protein sequence ID" value="AVG23297.1"/>
    <property type="molecule type" value="Genomic_DNA"/>
</dbReference>
<dbReference type="RefSeq" id="WP_104912930.1">
    <property type="nucleotide sequence ID" value="NZ_CP026923.1"/>
</dbReference>
<keyword evidence="3" id="KW-0560">Oxidoreductase</keyword>
<dbReference type="GO" id="GO:0052901">
    <property type="term" value="F:spermine oxidase activity"/>
    <property type="evidence" value="ECO:0007669"/>
    <property type="project" value="UniProtKB-EC"/>
</dbReference>
<dbReference type="PANTHER" id="PTHR43317:SF1">
    <property type="entry name" value="THERMOSPERMINE SYNTHASE ACAULIS5"/>
    <property type="match status" value="1"/>
</dbReference>
<dbReference type="InterPro" id="IPR029063">
    <property type="entry name" value="SAM-dependent_MTases_sf"/>
</dbReference>
<dbReference type="GO" id="GO:0006596">
    <property type="term" value="P:polyamine biosynthetic process"/>
    <property type="evidence" value="ECO:0007669"/>
    <property type="project" value="UniProtKB-KW"/>
</dbReference>
<dbReference type="KEGG" id="psai:C3B54_11299"/>
<keyword evidence="4" id="KW-1185">Reference proteome</keyword>
<keyword evidence="1" id="KW-0620">Polyamine biosynthesis</keyword>
<evidence type="ECO:0000313" key="3">
    <source>
        <dbReference type="EMBL" id="AVG23297.1"/>
    </source>
</evidence>
<dbReference type="AlphaFoldDB" id="A0A2L2BNS6"/>
<gene>
    <name evidence="3" type="ORF">C3B54_11299</name>
</gene>
<dbReference type="OrthoDB" id="8221452at2"/>
<dbReference type="SUPFAM" id="SSF53335">
    <property type="entry name" value="S-adenosyl-L-methionine-dependent methyltransferases"/>
    <property type="match status" value="1"/>
</dbReference>
<organism evidence="3 4">
    <name type="scientific">Pontimonas salivibrio</name>
    <dbReference type="NCBI Taxonomy" id="1159327"/>
    <lineage>
        <taxon>Bacteria</taxon>
        <taxon>Bacillati</taxon>
        <taxon>Actinomycetota</taxon>
        <taxon>Actinomycetes</taxon>
        <taxon>Micrococcales</taxon>
        <taxon>Microbacteriaceae</taxon>
        <taxon>Pontimonas</taxon>
    </lineage>
</organism>
<dbReference type="PANTHER" id="PTHR43317">
    <property type="entry name" value="THERMOSPERMINE SYNTHASE ACAULIS5"/>
    <property type="match status" value="1"/>
</dbReference>
<dbReference type="EC" id="1.5.3.16" evidence="3"/>